<dbReference type="EMBL" id="JAUSUE010000007">
    <property type="protein sequence ID" value="MDQ0203570.1"/>
    <property type="molecule type" value="Genomic_DNA"/>
</dbReference>
<dbReference type="InterPro" id="IPR003439">
    <property type="entry name" value="ABC_transporter-like_ATP-bd"/>
</dbReference>
<evidence type="ECO:0000313" key="7">
    <source>
        <dbReference type="Proteomes" id="UP001239167"/>
    </source>
</evidence>
<keyword evidence="3" id="KW-0547">Nucleotide-binding</keyword>
<keyword evidence="4" id="KW-0067">ATP-binding</keyword>
<dbReference type="PANTHER" id="PTHR43117:SF4">
    <property type="entry name" value="OSMOPROTECTANT IMPORT ATP-BINDING PROTEIN OSMV"/>
    <property type="match status" value="1"/>
</dbReference>
<evidence type="ECO:0000256" key="3">
    <source>
        <dbReference type="ARBA" id="ARBA00022741"/>
    </source>
</evidence>
<dbReference type="SMART" id="SM00382">
    <property type="entry name" value="AAA"/>
    <property type="match status" value="1"/>
</dbReference>
<feature type="domain" description="ABC transporter" evidence="5">
    <location>
        <begin position="109"/>
        <end position="344"/>
    </location>
</feature>
<evidence type="ECO:0000256" key="2">
    <source>
        <dbReference type="ARBA" id="ARBA00022448"/>
    </source>
</evidence>
<dbReference type="SUPFAM" id="SSF52540">
    <property type="entry name" value="P-loop containing nucleoside triphosphate hydrolases"/>
    <property type="match status" value="1"/>
</dbReference>
<evidence type="ECO:0000259" key="5">
    <source>
        <dbReference type="PROSITE" id="PS50893"/>
    </source>
</evidence>
<sequence>MFLLHGRNSYWRQLSDGHDENDGIQVILMEQEEFIKKSSILEVKKQYPQAQDFLENIGLQNLPEDLPLDEALLTVPEDDLAQFDLTRKSLPEQLIEFINTIRKIKGTCTQVKNLTIIGGENKNRQKEKITLTVKAGEIISIVGPTGSGKSCLLADVECLAQGDTPSKRCIMINGGRLSDEERFDLGNRLVAQLSQNMNFVMDVSVADFLSMHAKIRLVKDEQAVVKKCFDTANKLAGEKFSDDTKVTQLSGGQSRALMIADAAYISSSPIVLIDEIENAGVDRQEAIKCLARSEKIVILSTHDPLLALGADKRIVIKNGGMDKIITTTDTEKKCRNTIKHLDDTLLDIRNRLRRGELIENIDELRNNI</sequence>
<dbReference type="Pfam" id="PF00005">
    <property type="entry name" value="ABC_tran"/>
    <property type="match status" value="1"/>
</dbReference>
<dbReference type="PROSITE" id="PS50893">
    <property type="entry name" value="ABC_TRANSPORTER_2"/>
    <property type="match status" value="1"/>
</dbReference>
<dbReference type="PROSITE" id="PS00211">
    <property type="entry name" value="ABC_TRANSPORTER_1"/>
    <property type="match status" value="1"/>
</dbReference>
<gene>
    <name evidence="6" type="ORF">J2S01_001286</name>
</gene>
<keyword evidence="2" id="KW-0813">Transport</keyword>
<name>A0ABT9Y6X0_9FIRM</name>
<comment type="similarity">
    <text evidence="1">Belongs to the ABC transporter superfamily.</text>
</comment>
<dbReference type="InterPro" id="IPR027417">
    <property type="entry name" value="P-loop_NTPase"/>
</dbReference>
<keyword evidence="7" id="KW-1185">Reference proteome</keyword>
<evidence type="ECO:0000256" key="4">
    <source>
        <dbReference type="ARBA" id="ARBA00022840"/>
    </source>
</evidence>
<dbReference type="InterPro" id="IPR003593">
    <property type="entry name" value="AAA+_ATPase"/>
</dbReference>
<dbReference type="Proteomes" id="UP001239167">
    <property type="component" value="Unassembled WGS sequence"/>
</dbReference>
<dbReference type="PANTHER" id="PTHR43117">
    <property type="entry name" value="OSMOPROTECTANT IMPORT ATP-BINDING PROTEIN OSMV"/>
    <property type="match status" value="1"/>
</dbReference>
<protein>
    <submittedName>
        <fullName evidence="6">ABC-type lipoprotein export system ATPase subunit</fullName>
    </submittedName>
</protein>
<keyword evidence="6" id="KW-0449">Lipoprotein</keyword>
<dbReference type="Gene3D" id="3.40.50.300">
    <property type="entry name" value="P-loop containing nucleotide triphosphate hydrolases"/>
    <property type="match status" value="1"/>
</dbReference>
<evidence type="ECO:0000256" key="1">
    <source>
        <dbReference type="ARBA" id="ARBA00005417"/>
    </source>
</evidence>
<accession>A0ABT9Y6X0</accession>
<comment type="caution">
    <text evidence="6">The sequence shown here is derived from an EMBL/GenBank/DDBJ whole genome shotgun (WGS) entry which is preliminary data.</text>
</comment>
<dbReference type="InterPro" id="IPR017871">
    <property type="entry name" value="ABC_transporter-like_CS"/>
</dbReference>
<evidence type="ECO:0000313" key="6">
    <source>
        <dbReference type="EMBL" id="MDQ0203570.1"/>
    </source>
</evidence>
<organism evidence="6 7">
    <name type="scientific">Pectinatus haikarae</name>
    <dbReference type="NCBI Taxonomy" id="349096"/>
    <lineage>
        <taxon>Bacteria</taxon>
        <taxon>Bacillati</taxon>
        <taxon>Bacillota</taxon>
        <taxon>Negativicutes</taxon>
        <taxon>Selenomonadales</taxon>
        <taxon>Selenomonadaceae</taxon>
        <taxon>Pectinatus</taxon>
    </lineage>
</organism>
<proteinExistence type="inferred from homology"/>
<reference evidence="6 7" key="1">
    <citation type="submission" date="2023-07" db="EMBL/GenBank/DDBJ databases">
        <title>Genomic Encyclopedia of Type Strains, Phase IV (KMG-IV): sequencing the most valuable type-strain genomes for metagenomic binning, comparative biology and taxonomic classification.</title>
        <authorList>
            <person name="Goeker M."/>
        </authorList>
    </citation>
    <scope>NUCLEOTIDE SEQUENCE [LARGE SCALE GENOMIC DNA]</scope>
    <source>
        <strain evidence="6 7">DSM 16980</strain>
    </source>
</reference>